<dbReference type="EC" id="3.1.-.-" evidence="8"/>
<dbReference type="SUPFAM" id="SSF88723">
    <property type="entry name" value="PIN domain-like"/>
    <property type="match status" value="1"/>
</dbReference>
<dbReference type="InterPro" id="IPR050556">
    <property type="entry name" value="Type_II_TA_system_RNase"/>
</dbReference>
<dbReference type="InterPro" id="IPR029060">
    <property type="entry name" value="PIN-like_dom_sf"/>
</dbReference>
<keyword evidence="4 8" id="KW-0479">Metal-binding</keyword>
<comment type="caution">
    <text evidence="10">The sequence shown here is derived from an EMBL/GenBank/DDBJ whole genome shotgun (WGS) entry which is preliminary data.</text>
</comment>
<evidence type="ECO:0000313" key="10">
    <source>
        <dbReference type="EMBL" id="OIP03421.1"/>
    </source>
</evidence>
<keyword evidence="5 8" id="KW-0378">Hydrolase</keyword>
<dbReference type="PANTHER" id="PTHR33653">
    <property type="entry name" value="RIBONUCLEASE VAPC2"/>
    <property type="match status" value="1"/>
</dbReference>
<keyword evidence="3 8" id="KW-0540">Nuclease</keyword>
<dbReference type="InterPro" id="IPR022907">
    <property type="entry name" value="VapC_family"/>
</dbReference>
<comment type="cofactor">
    <cofactor evidence="1 8">
        <name>Mg(2+)</name>
        <dbReference type="ChEBI" id="CHEBI:18420"/>
    </cofactor>
</comment>
<keyword evidence="2 8" id="KW-1277">Toxin-antitoxin system</keyword>
<dbReference type="PANTHER" id="PTHR33653:SF1">
    <property type="entry name" value="RIBONUCLEASE VAPC2"/>
    <property type="match status" value="1"/>
</dbReference>
<sequence>MKYLLDTNVIVAYLRGKQAIDTKIIQAGAGISVITKAELVYGSYKSNRPSQNLKLILSMLTDLEIQTINLSDEIIDVYGQTKAYLENKGNKLDEFDLLIAATVIAKKLILVTDNHRHFRRIKGLKLC</sequence>
<accession>A0A1J5AWD5</accession>
<dbReference type="AlphaFoldDB" id="A0A1J5AWD5"/>
<feature type="domain" description="PIN" evidence="9">
    <location>
        <begin position="1"/>
        <end position="119"/>
    </location>
</feature>
<evidence type="ECO:0000256" key="5">
    <source>
        <dbReference type="ARBA" id="ARBA00022801"/>
    </source>
</evidence>
<reference evidence="10 11" key="1">
    <citation type="journal article" date="2016" name="Environ. Microbiol.">
        <title>Genomic resolution of a cold subsurface aquifer community provides metabolic insights for novel microbes adapted to high CO concentrations.</title>
        <authorList>
            <person name="Probst A.J."/>
            <person name="Castelle C.J."/>
            <person name="Singh A."/>
            <person name="Brown C.T."/>
            <person name="Anantharaman K."/>
            <person name="Sharon I."/>
            <person name="Hug L.A."/>
            <person name="Burstein D."/>
            <person name="Emerson J.B."/>
            <person name="Thomas B.C."/>
            <person name="Banfield J.F."/>
        </authorList>
    </citation>
    <scope>NUCLEOTIDE SEQUENCE [LARGE SCALE GENOMIC DNA]</scope>
    <source>
        <strain evidence="10">CG2_30_44_31</strain>
    </source>
</reference>
<comment type="function">
    <text evidence="8">Toxic component of a toxin-antitoxin (TA) system. An RNase.</text>
</comment>
<dbReference type="SMART" id="SM00670">
    <property type="entry name" value="PINc"/>
    <property type="match status" value="1"/>
</dbReference>
<evidence type="ECO:0000256" key="7">
    <source>
        <dbReference type="ARBA" id="ARBA00038093"/>
    </source>
</evidence>
<keyword evidence="6 8" id="KW-0460">Magnesium</keyword>
<feature type="binding site" evidence="8">
    <location>
        <position position="6"/>
    </location>
    <ligand>
        <name>Mg(2+)</name>
        <dbReference type="ChEBI" id="CHEBI:18420"/>
    </ligand>
</feature>
<name>A0A1J5AWD5_9BACT</name>
<dbReference type="HAMAP" id="MF_00265">
    <property type="entry name" value="VapC_Nob1"/>
    <property type="match status" value="1"/>
</dbReference>
<protein>
    <recommendedName>
        <fullName evidence="8">Ribonuclease VapC</fullName>
        <shortName evidence="8">RNase VapC</shortName>
        <ecNumber evidence="8">3.1.-.-</ecNumber>
    </recommendedName>
    <alternativeName>
        <fullName evidence="8">Toxin VapC</fullName>
    </alternativeName>
</protein>
<dbReference type="Gene3D" id="3.40.50.1010">
    <property type="entry name" value="5'-nuclease"/>
    <property type="match status" value="1"/>
</dbReference>
<evidence type="ECO:0000256" key="1">
    <source>
        <dbReference type="ARBA" id="ARBA00001946"/>
    </source>
</evidence>
<evidence type="ECO:0000256" key="4">
    <source>
        <dbReference type="ARBA" id="ARBA00022723"/>
    </source>
</evidence>
<feature type="binding site" evidence="8">
    <location>
        <position position="96"/>
    </location>
    <ligand>
        <name>Mg(2+)</name>
        <dbReference type="ChEBI" id="CHEBI:18420"/>
    </ligand>
</feature>
<proteinExistence type="inferred from homology"/>
<keyword evidence="8" id="KW-0800">Toxin</keyword>
<evidence type="ECO:0000259" key="9">
    <source>
        <dbReference type="SMART" id="SM00670"/>
    </source>
</evidence>
<dbReference type="GO" id="GO:0090729">
    <property type="term" value="F:toxin activity"/>
    <property type="evidence" value="ECO:0007669"/>
    <property type="project" value="UniProtKB-KW"/>
</dbReference>
<comment type="similarity">
    <text evidence="7 8">Belongs to the PINc/VapC protein family.</text>
</comment>
<evidence type="ECO:0000256" key="3">
    <source>
        <dbReference type="ARBA" id="ARBA00022722"/>
    </source>
</evidence>
<evidence type="ECO:0000256" key="2">
    <source>
        <dbReference type="ARBA" id="ARBA00022649"/>
    </source>
</evidence>
<dbReference type="InterPro" id="IPR002716">
    <property type="entry name" value="PIN_dom"/>
</dbReference>
<dbReference type="GO" id="GO:0000287">
    <property type="term" value="F:magnesium ion binding"/>
    <property type="evidence" value="ECO:0007669"/>
    <property type="project" value="UniProtKB-UniRule"/>
</dbReference>
<dbReference type="EMBL" id="MNXQ01000038">
    <property type="protein sequence ID" value="OIP03421.1"/>
    <property type="molecule type" value="Genomic_DNA"/>
</dbReference>
<dbReference type="GO" id="GO:0016787">
    <property type="term" value="F:hydrolase activity"/>
    <property type="evidence" value="ECO:0007669"/>
    <property type="project" value="UniProtKB-KW"/>
</dbReference>
<organism evidence="10 11">
    <name type="scientific">Candidatus Beckwithbacteria bacterium CG2_30_44_31</name>
    <dbReference type="NCBI Taxonomy" id="1805035"/>
    <lineage>
        <taxon>Bacteria</taxon>
        <taxon>Candidatus Beckwithiibacteriota</taxon>
    </lineage>
</organism>
<gene>
    <name evidence="8" type="primary">vapC</name>
    <name evidence="10" type="ORF">AUK18_02090</name>
</gene>
<evidence type="ECO:0000256" key="6">
    <source>
        <dbReference type="ARBA" id="ARBA00022842"/>
    </source>
</evidence>
<dbReference type="Proteomes" id="UP000183605">
    <property type="component" value="Unassembled WGS sequence"/>
</dbReference>
<evidence type="ECO:0000313" key="11">
    <source>
        <dbReference type="Proteomes" id="UP000183605"/>
    </source>
</evidence>
<dbReference type="GO" id="GO:0004540">
    <property type="term" value="F:RNA nuclease activity"/>
    <property type="evidence" value="ECO:0007669"/>
    <property type="project" value="InterPro"/>
</dbReference>
<dbReference type="Pfam" id="PF01850">
    <property type="entry name" value="PIN"/>
    <property type="match status" value="1"/>
</dbReference>
<evidence type="ECO:0000256" key="8">
    <source>
        <dbReference type="HAMAP-Rule" id="MF_00265"/>
    </source>
</evidence>